<dbReference type="GO" id="GO:0005634">
    <property type="term" value="C:nucleus"/>
    <property type="evidence" value="ECO:0007669"/>
    <property type="project" value="TreeGrafter"/>
</dbReference>
<proteinExistence type="predicted"/>
<dbReference type="InterPro" id="IPR035985">
    <property type="entry name" value="Ubiquitin-activating_enz"/>
</dbReference>
<dbReference type="OrthoDB" id="10252231at2759"/>
<protein>
    <recommendedName>
        <fullName evidence="2">THIF-type NAD/FAD binding fold domain-containing protein</fullName>
    </recommendedName>
</protein>
<evidence type="ECO:0000256" key="1">
    <source>
        <dbReference type="SAM" id="MobiDB-lite"/>
    </source>
</evidence>
<dbReference type="Gene3D" id="3.40.50.720">
    <property type="entry name" value="NAD(P)-binding Rossmann-like Domain"/>
    <property type="match status" value="2"/>
</dbReference>
<dbReference type="GO" id="GO:0004839">
    <property type="term" value="F:ubiquitin activating enzyme activity"/>
    <property type="evidence" value="ECO:0007669"/>
    <property type="project" value="TreeGrafter"/>
</dbReference>
<accession>A0A1A6H651</accession>
<organism evidence="3 4">
    <name type="scientific">Neotoma lepida</name>
    <name type="common">Desert woodrat</name>
    <dbReference type="NCBI Taxonomy" id="56216"/>
    <lineage>
        <taxon>Eukaryota</taxon>
        <taxon>Metazoa</taxon>
        <taxon>Chordata</taxon>
        <taxon>Craniata</taxon>
        <taxon>Vertebrata</taxon>
        <taxon>Euteleostomi</taxon>
        <taxon>Mammalia</taxon>
        <taxon>Eutheria</taxon>
        <taxon>Euarchontoglires</taxon>
        <taxon>Glires</taxon>
        <taxon>Rodentia</taxon>
        <taxon>Myomorpha</taxon>
        <taxon>Muroidea</taxon>
        <taxon>Cricetidae</taxon>
        <taxon>Neotominae</taxon>
        <taxon>Neotoma</taxon>
    </lineage>
</organism>
<evidence type="ECO:0000259" key="2">
    <source>
        <dbReference type="Pfam" id="PF00899"/>
    </source>
</evidence>
<dbReference type="STRING" id="56216.A0A1A6H651"/>
<feature type="domain" description="THIF-type NAD/FAD binding fold" evidence="2">
    <location>
        <begin position="75"/>
        <end position="122"/>
    </location>
</feature>
<dbReference type="GO" id="GO:0006974">
    <property type="term" value="P:DNA damage response"/>
    <property type="evidence" value="ECO:0007669"/>
    <property type="project" value="TreeGrafter"/>
</dbReference>
<dbReference type="GO" id="GO:0006511">
    <property type="term" value="P:ubiquitin-dependent protein catabolic process"/>
    <property type="evidence" value="ECO:0007669"/>
    <property type="project" value="TreeGrafter"/>
</dbReference>
<dbReference type="PANTHER" id="PTHR10953:SF4">
    <property type="entry name" value="UBIQUITIN-ACTIVATING ENZYME E1 C-TERMINAL DOMAIN-CONTAINING PROTEIN"/>
    <property type="match status" value="1"/>
</dbReference>
<dbReference type="Pfam" id="PF00899">
    <property type="entry name" value="ThiF"/>
    <property type="match status" value="1"/>
</dbReference>
<evidence type="ECO:0000313" key="3">
    <source>
        <dbReference type="EMBL" id="OBS73779.1"/>
    </source>
</evidence>
<name>A0A1A6H651_NEOLE</name>
<comment type="caution">
    <text evidence="3">The sequence shown here is derived from an EMBL/GenBank/DDBJ whole genome shotgun (WGS) entry which is preliminary data.</text>
</comment>
<dbReference type="InterPro" id="IPR045886">
    <property type="entry name" value="ThiF/MoeB/HesA"/>
</dbReference>
<keyword evidence="4" id="KW-1185">Reference proteome</keyword>
<sequence length="192" mass="20593">MYQVMRQVKHLQTCSVLISGLQGLGVEIAKNIILGGVKAVTLYDQGTVQGAVLSSQESLGIIICLEESWHRFEGGAIGCELLKNFAMIGFGCGEDREITVTDMDTTEKSNLNQQFLFCPWNVTLMGPSGDNMLAFQERPQASTPIKANTHTKAPYNPSPGAESAAVGGGRWPDTNPERPESPPYVGSSASTS</sequence>
<feature type="region of interest" description="Disordered" evidence="1">
    <location>
        <begin position="144"/>
        <end position="192"/>
    </location>
</feature>
<dbReference type="GO" id="GO:0005737">
    <property type="term" value="C:cytoplasm"/>
    <property type="evidence" value="ECO:0007669"/>
    <property type="project" value="TreeGrafter"/>
</dbReference>
<dbReference type="Proteomes" id="UP000092124">
    <property type="component" value="Unassembled WGS sequence"/>
</dbReference>
<feature type="non-terminal residue" evidence="3">
    <location>
        <position position="192"/>
    </location>
</feature>
<dbReference type="SUPFAM" id="SSF69572">
    <property type="entry name" value="Activating enzymes of the ubiquitin-like proteins"/>
    <property type="match status" value="2"/>
</dbReference>
<dbReference type="AlphaFoldDB" id="A0A1A6H651"/>
<gene>
    <name evidence="3" type="ORF">A6R68_15683</name>
</gene>
<dbReference type="PANTHER" id="PTHR10953">
    <property type="entry name" value="UBIQUITIN-ACTIVATING ENZYME E1"/>
    <property type="match status" value="1"/>
</dbReference>
<dbReference type="InterPro" id="IPR000594">
    <property type="entry name" value="ThiF_NAD_FAD-bd"/>
</dbReference>
<dbReference type="EMBL" id="LZPO01044695">
    <property type="protein sequence ID" value="OBS73779.1"/>
    <property type="molecule type" value="Genomic_DNA"/>
</dbReference>
<evidence type="ECO:0000313" key="4">
    <source>
        <dbReference type="Proteomes" id="UP000092124"/>
    </source>
</evidence>
<reference evidence="3 4" key="1">
    <citation type="submission" date="2016-06" db="EMBL/GenBank/DDBJ databases">
        <title>The Draft Genome Sequence and Annotation of the Desert Woodrat Neotoma lepida.</title>
        <authorList>
            <person name="Campbell M."/>
            <person name="Oakeson K.F."/>
            <person name="Yandell M."/>
            <person name="Halpert J.R."/>
            <person name="Dearing D."/>
        </authorList>
    </citation>
    <scope>NUCLEOTIDE SEQUENCE [LARGE SCALE GENOMIC DNA]</scope>
    <source>
        <strain evidence="3">417</strain>
        <tissue evidence="3">Liver</tissue>
    </source>
</reference>